<dbReference type="RefSeq" id="WP_380544259.1">
    <property type="nucleotide sequence ID" value="NZ_JBHFAB010000037.1"/>
</dbReference>
<evidence type="ECO:0000313" key="1">
    <source>
        <dbReference type="EMBL" id="MFC1421303.1"/>
    </source>
</evidence>
<evidence type="ECO:0000313" key="2">
    <source>
        <dbReference type="Proteomes" id="UP001592531"/>
    </source>
</evidence>
<keyword evidence="2" id="KW-1185">Reference proteome</keyword>
<dbReference type="EMBL" id="JBHFAB010000037">
    <property type="protein sequence ID" value="MFC1421303.1"/>
    <property type="molecule type" value="Genomic_DNA"/>
</dbReference>
<name>A0ABV6W6A7_9ACTN</name>
<gene>
    <name evidence="1" type="ORF">ACEZDE_32370</name>
</gene>
<organism evidence="1 2">
    <name type="scientific">Streptacidiphilus cavernicola</name>
    <dbReference type="NCBI Taxonomy" id="3342716"/>
    <lineage>
        <taxon>Bacteria</taxon>
        <taxon>Bacillati</taxon>
        <taxon>Actinomycetota</taxon>
        <taxon>Actinomycetes</taxon>
        <taxon>Kitasatosporales</taxon>
        <taxon>Streptomycetaceae</taxon>
        <taxon>Streptacidiphilus</taxon>
    </lineage>
</organism>
<reference evidence="1 2" key="1">
    <citation type="submission" date="2024-09" db="EMBL/GenBank/DDBJ databases">
        <authorList>
            <person name="Lee S.D."/>
        </authorList>
    </citation>
    <scope>NUCLEOTIDE SEQUENCE [LARGE SCALE GENOMIC DNA]</scope>
    <source>
        <strain evidence="1 2">N8-3</strain>
    </source>
</reference>
<dbReference type="Proteomes" id="UP001592531">
    <property type="component" value="Unassembled WGS sequence"/>
</dbReference>
<accession>A0ABV6W6A7</accession>
<comment type="caution">
    <text evidence="1">The sequence shown here is derived from an EMBL/GenBank/DDBJ whole genome shotgun (WGS) entry which is preliminary data.</text>
</comment>
<protein>
    <submittedName>
        <fullName evidence="1">Uncharacterized protein</fullName>
    </submittedName>
</protein>
<sequence length="230" mass="26087">MENYADTTPGENRRRSQQALRGRRRGICFQFQGRDSLREEGFELTLLWQQGEPFELARQRLAAIVPDPAAGRAPRDFMLPQFESVEERVPRPARMDLHRLHSAGEITLRTVPLPVAEPVDPRALRHLDRRWQPTSPLRRSAAAALAHLESEGVSMAGIELHAKPLTGRADREGGVTCFVDLGWHYFRAMTRYLADGQEWFEVLPSTPTQPLYALHVTPVPDRPADRQDAP</sequence>
<proteinExistence type="predicted"/>